<organism evidence="2">
    <name type="scientific">hydrothermal vent metagenome</name>
    <dbReference type="NCBI Taxonomy" id="652676"/>
    <lineage>
        <taxon>unclassified sequences</taxon>
        <taxon>metagenomes</taxon>
        <taxon>ecological metagenomes</taxon>
    </lineage>
</organism>
<name>A0A3B1BNM9_9ZZZZ</name>
<evidence type="ECO:0000313" key="2">
    <source>
        <dbReference type="EMBL" id="VAX17612.1"/>
    </source>
</evidence>
<dbReference type="InterPro" id="IPR026444">
    <property type="entry name" value="Secre_tail"/>
</dbReference>
<reference evidence="2" key="1">
    <citation type="submission" date="2018-06" db="EMBL/GenBank/DDBJ databases">
        <authorList>
            <person name="Zhirakovskaya E."/>
        </authorList>
    </citation>
    <scope>NUCLEOTIDE SEQUENCE</scope>
</reference>
<dbReference type="SUPFAM" id="SSF50939">
    <property type="entry name" value="Sialidases"/>
    <property type="match status" value="1"/>
</dbReference>
<accession>A0A3B1BNM9</accession>
<proteinExistence type="predicted"/>
<dbReference type="Gene3D" id="2.120.10.10">
    <property type="match status" value="2"/>
</dbReference>
<dbReference type="NCBIfam" id="TIGR04183">
    <property type="entry name" value="Por_Secre_tail"/>
    <property type="match status" value="1"/>
</dbReference>
<dbReference type="CDD" id="cd15482">
    <property type="entry name" value="Sialidase_non-viral"/>
    <property type="match status" value="1"/>
</dbReference>
<dbReference type="Gene3D" id="2.60.40.4070">
    <property type="match status" value="1"/>
</dbReference>
<sequence>MSYRIKIFLVFHLFSSVIYSQFTNQRVSPTNAYYPEEVTIAINPKDLLEISAGSNLNYFYISSTSGEFWDTQILTSSLGVWGDPCVVYDVNGNIYYAHLSNPAHGNWIDRIVVQKSIDSGRTWSNGVGIGLNSAKAQDKEWLAVDHSNSDYGNNIYVSWTEFDQYGSSDPNDSTRILFSYSADEGETWSEPIKISDTGGDCLDEDNTVEGAVPAVGPNGEIYIAWAGPLGIMFDRSFDGGQTFGKDIFVDEMPDGWDYSVPGISRCNGLPITACDISKSEYRGNVYVGWSDQRNGTNDTDIFFRRSRDKGETWDEVVRVNNDTTERHQFLTWMTVDSTSGNIYFVFYDRRNTTDVATDVYLARSTNGGETFQNYLISESSFVPNPSVFFGDYTGIAAYKGIIKPIWMRLNDNVLSVWSADITDAKLDATSVSTQQSIVKNYALFQNYPNPFNPSTIISYSLPERSNVSITIYDILGNKITDLFKGTKQAGVHEVEFVPDNNLSSGIYFYKISTPKFKAVNKMLLLK</sequence>
<dbReference type="Pfam" id="PF18962">
    <property type="entry name" value="Por_Secre_tail"/>
    <property type="match status" value="1"/>
</dbReference>
<dbReference type="InterPro" id="IPR036278">
    <property type="entry name" value="Sialidase_sf"/>
</dbReference>
<gene>
    <name evidence="2" type="ORF">MNBD_IGNAVI01-2034</name>
</gene>
<feature type="domain" description="Secretion system C-terminal sorting" evidence="1">
    <location>
        <begin position="447"/>
        <end position="522"/>
    </location>
</feature>
<evidence type="ECO:0000259" key="1">
    <source>
        <dbReference type="Pfam" id="PF18962"/>
    </source>
</evidence>
<dbReference type="EMBL" id="UOGD01000081">
    <property type="protein sequence ID" value="VAX17612.1"/>
    <property type="molecule type" value="Genomic_DNA"/>
</dbReference>
<dbReference type="AlphaFoldDB" id="A0A3B1BNM9"/>
<protein>
    <recommendedName>
        <fullName evidence="1">Secretion system C-terminal sorting domain-containing protein</fullName>
    </recommendedName>
</protein>